<evidence type="ECO:0000259" key="2">
    <source>
        <dbReference type="Pfam" id="PF00248"/>
    </source>
</evidence>
<proteinExistence type="predicted"/>
<dbReference type="AlphaFoldDB" id="A0A9Q2D0A0"/>
<dbReference type="Proteomes" id="UP000579136">
    <property type="component" value="Unassembled WGS sequence"/>
</dbReference>
<feature type="region of interest" description="Disordered" evidence="1">
    <location>
        <begin position="305"/>
        <end position="325"/>
    </location>
</feature>
<comment type="caution">
    <text evidence="3">The sequence shown here is derived from an EMBL/GenBank/DDBJ whole genome shotgun (WGS) entry which is preliminary data.</text>
</comment>
<accession>A0A9Q2D0A0</accession>
<organism evidence="3 4">
    <name type="scientific">Nosocomiicoccus ampullae</name>
    <dbReference type="NCBI Taxonomy" id="489910"/>
    <lineage>
        <taxon>Bacteria</taxon>
        <taxon>Bacillati</taxon>
        <taxon>Bacillota</taxon>
        <taxon>Bacilli</taxon>
        <taxon>Bacillales</taxon>
        <taxon>Staphylococcaceae</taxon>
        <taxon>Nosocomiicoccus</taxon>
    </lineage>
</organism>
<dbReference type="PANTHER" id="PTHR43312:SF1">
    <property type="entry name" value="NADP-DEPENDENT OXIDOREDUCTASE DOMAIN-CONTAINING PROTEIN"/>
    <property type="match status" value="1"/>
</dbReference>
<dbReference type="SUPFAM" id="SSF51430">
    <property type="entry name" value="NAD(P)-linked oxidoreductase"/>
    <property type="match status" value="1"/>
</dbReference>
<dbReference type="Gene3D" id="3.20.20.100">
    <property type="entry name" value="NADP-dependent oxidoreductase domain"/>
    <property type="match status" value="1"/>
</dbReference>
<name>A0A9Q2D0A0_9STAP</name>
<dbReference type="RefSeq" id="WP_183674812.1">
    <property type="nucleotide sequence ID" value="NZ_CBCRYX010000008.1"/>
</dbReference>
<protein>
    <submittedName>
        <fullName evidence="3">Aryl-alcohol dehydrogenase-like predicted oxidoreductase</fullName>
    </submittedName>
</protein>
<dbReference type="InterPro" id="IPR023210">
    <property type="entry name" value="NADP_OxRdtase_dom"/>
</dbReference>
<gene>
    <name evidence="3" type="ORF">HNQ45_001283</name>
</gene>
<feature type="domain" description="NADP-dependent oxidoreductase" evidence="2">
    <location>
        <begin position="17"/>
        <end position="291"/>
    </location>
</feature>
<dbReference type="Pfam" id="PF00248">
    <property type="entry name" value="Aldo_ket_red"/>
    <property type="match status" value="1"/>
</dbReference>
<sequence length="325" mass="37868">MKYFVTKDNQSISQFALGCMTLPLDNREELSDIIRLSFEEGINYFDTADLYQYGKNEAVIGSFLYDYGQFFDYIIGTKVGNEFDSALREKIRWNPNGEYIKQAVNQSKLRLSRDVIDLLMLHGGTIHDNMDDTISAFESLKNDGHIKSYGISTTRKNVIDYYKENSNLSVLMTPLNIIDNRGEEYLDDNYTFLARGPLMQGLLTEEYDDALKTKFKHGYMGYSVEELREIIIMIREYGYPLEEIAYKYLIDKNVVIVQGVSSVAQLKKNLRHYYNAESIPDEVVDEIRSKIKTKRYKNNRQMENIKKVQPDNKRKAFRIGKKNSR</sequence>
<dbReference type="InterPro" id="IPR053135">
    <property type="entry name" value="AKR2_Oxidoreductase"/>
</dbReference>
<dbReference type="EMBL" id="JACHHF010000007">
    <property type="protein sequence ID" value="MBB5176395.1"/>
    <property type="molecule type" value="Genomic_DNA"/>
</dbReference>
<feature type="compositionally biased region" description="Basic and acidic residues" evidence="1">
    <location>
        <begin position="305"/>
        <end position="314"/>
    </location>
</feature>
<evidence type="ECO:0000313" key="4">
    <source>
        <dbReference type="Proteomes" id="UP000579136"/>
    </source>
</evidence>
<evidence type="ECO:0000256" key="1">
    <source>
        <dbReference type="SAM" id="MobiDB-lite"/>
    </source>
</evidence>
<evidence type="ECO:0000313" key="3">
    <source>
        <dbReference type="EMBL" id="MBB5176395.1"/>
    </source>
</evidence>
<keyword evidence="4" id="KW-1185">Reference proteome</keyword>
<reference evidence="3 4" key="1">
    <citation type="submission" date="2020-08" db="EMBL/GenBank/DDBJ databases">
        <title>Genomic Encyclopedia of Type Strains, Phase IV (KMG-IV): sequencing the most valuable type-strain genomes for metagenomic binning, comparative biology and taxonomic classification.</title>
        <authorList>
            <person name="Goeker M."/>
        </authorList>
    </citation>
    <scope>NUCLEOTIDE SEQUENCE [LARGE SCALE GENOMIC DNA]</scope>
    <source>
        <strain evidence="3 4">DSM 19163</strain>
    </source>
</reference>
<dbReference type="InterPro" id="IPR036812">
    <property type="entry name" value="NAD(P)_OxRdtase_dom_sf"/>
</dbReference>
<feature type="compositionally biased region" description="Basic residues" evidence="1">
    <location>
        <begin position="315"/>
        <end position="325"/>
    </location>
</feature>
<dbReference type="PROSITE" id="PS51257">
    <property type="entry name" value="PROKAR_LIPOPROTEIN"/>
    <property type="match status" value="1"/>
</dbReference>
<dbReference type="PANTHER" id="PTHR43312">
    <property type="entry name" value="D-THREO-ALDOSE 1-DEHYDROGENASE"/>
    <property type="match status" value="1"/>
</dbReference>